<evidence type="ECO:0000256" key="4">
    <source>
        <dbReference type="SAM" id="MobiDB-lite"/>
    </source>
</evidence>
<name>A0A1L7ALZ1_9PROT</name>
<evidence type="ECO:0000313" key="7">
    <source>
        <dbReference type="Proteomes" id="UP000185494"/>
    </source>
</evidence>
<dbReference type="AlphaFoldDB" id="A0A1L7ALZ1"/>
<evidence type="ECO:0000259" key="5">
    <source>
        <dbReference type="PROSITE" id="PS50932"/>
    </source>
</evidence>
<keyword evidence="3" id="KW-0804">Transcription</keyword>
<keyword evidence="1" id="KW-0805">Transcription regulation</keyword>
<proteinExistence type="predicted"/>
<feature type="compositionally biased region" description="Basic residues" evidence="4">
    <location>
        <begin position="356"/>
        <end position="367"/>
    </location>
</feature>
<dbReference type="SMART" id="SM00354">
    <property type="entry name" value="HTH_LACI"/>
    <property type="match status" value="1"/>
</dbReference>
<keyword evidence="2" id="KW-0238">DNA-binding</keyword>
<protein>
    <recommendedName>
        <fullName evidence="5">HTH lacI-type domain-containing protein</fullName>
    </recommendedName>
</protein>
<dbReference type="InterPro" id="IPR046335">
    <property type="entry name" value="LacI/GalR-like_sensor"/>
</dbReference>
<dbReference type="InterPro" id="IPR000843">
    <property type="entry name" value="HTH_LacI"/>
</dbReference>
<dbReference type="RefSeq" id="WP_075800496.1">
    <property type="nucleotide sequence ID" value="NZ_CP015584.1"/>
</dbReference>
<dbReference type="EMBL" id="CP015584">
    <property type="protein sequence ID" value="APT59787.1"/>
    <property type="molecule type" value="Genomic_DNA"/>
</dbReference>
<feature type="domain" description="HTH lacI-type" evidence="5">
    <location>
        <begin position="1"/>
        <end position="55"/>
    </location>
</feature>
<dbReference type="InterPro" id="IPR028082">
    <property type="entry name" value="Peripla_BP_I"/>
</dbReference>
<evidence type="ECO:0000256" key="2">
    <source>
        <dbReference type="ARBA" id="ARBA00023125"/>
    </source>
</evidence>
<dbReference type="SUPFAM" id="SSF53822">
    <property type="entry name" value="Periplasmic binding protein-like I"/>
    <property type="match status" value="1"/>
</dbReference>
<gene>
    <name evidence="6" type="ORF">RGI145_20960</name>
</gene>
<dbReference type="PANTHER" id="PTHR30146">
    <property type="entry name" value="LACI-RELATED TRANSCRIPTIONAL REPRESSOR"/>
    <property type="match status" value="1"/>
</dbReference>
<evidence type="ECO:0000313" key="6">
    <source>
        <dbReference type="EMBL" id="APT59787.1"/>
    </source>
</evidence>
<dbReference type="PANTHER" id="PTHR30146:SF155">
    <property type="entry name" value="ALANINE RACEMASE"/>
    <property type="match status" value="1"/>
</dbReference>
<evidence type="ECO:0000256" key="1">
    <source>
        <dbReference type="ARBA" id="ARBA00023015"/>
    </source>
</evidence>
<dbReference type="InterPro" id="IPR010982">
    <property type="entry name" value="Lambda_DNA-bd_dom_sf"/>
</dbReference>
<feature type="region of interest" description="Disordered" evidence="4">
    <location>
        <begin position="329"/>
        <end position="367"/>
    </location>
</feature>
<dbReference type="Gene3D" id="3.40.50.2300">
    <property type="match status" value="2"/>
</dbReference>
<dbReference type="GO" id="GO:0000976">
    <property type="term" value="F:transcription cis-regulatory region binding"/>
    <property type="evidence" value="ECO:0007669"/>
    <property type="project" value="TreeGrafter"/>
</dbReference>
<dbReference type="CDD" id="cd01392">
    <property type="entry name" value="HTH_LacI"/>
    <property type="match status" value="1"/>
</dbReference>
<dbReference type="GO" id="GO:0003700">
    <property type="term" value="F:DNA-binding transcription factor activity"/>
    <property type="evidence" value="ECO:0007669"/>
    <property type="project" value="TreeGrafter"/>
</dbReference>
<reference evidence="6 7" key="1">
    <citation type="submission" date="2016-05" db="EMBL/GenBank/DDBJ databases">
        <title>Complete Genome and Methylome Analysis of Psychrotrophic Bacterial Isolates from Antarctic Lake Untersee.</title>
        <authorList>
            <person name="Fomenkov A."/>
            <person name="Akimov V.N."/>
            <person name="Vasilyeva L.V."/>
            <person name="Andersen D."/>
            <person name="Vincze T."/>
            <person name="Roberts R.J."/>
        </authorList>
    </citation>
    <scope>NUCLEOTIDE SEQUENCE [LARGE SCALE GENOMIC DNA]</scope>
    <source>
        <strain evidence="6 7">U14-5</strain>
    </source>
</reference>
<dbReference type="PROSITE" id="PS50932">
    <property type="entry name" value="HTH_LACI_2"/>
    <property type="match status" value="1"/>
</dbReference>
<evidence type="ECO:0000256" key="3">
    <source>
        <dbReference type="ARBA" id="ARBA00023163"/>
    </source>
</evidence>
<accession>A0A1L7ALZ1</accession>
<dbReference type="KEGG" id="rgi:RGI145_20960"/>
<dbReference type="CDD" id="cd20010">
    <property type="entry name" value="PBP1_AglR-like"/>
    <property type="match status" value="1"/>
</dbReference>
<dbReference type="Pfam" id="PF13377">
    <property type="entry name" value="Peripla_BP_3"/>
    <property type="match status" value="1"/>
</dbReference>
<dbReference type="STRING" id="257708.RGI145_20960"/>
<organism evidence="6 7">
    <name type="scientific">Roseomonas gilardii</name>
    <dbReference type="NCBI Taxonomy" id="257708"/>
    <lineage>
        <taxon>Bacteria</taxon>
        <taxon>Pseudomonadati</taxon>
        <taxon>Pseudomonadota</taxon>
        <taxon>Alphaproteobacteria</taxon>
        <taxon>Acetobacterales</taxon>
        <taxon>Roseomonadaceae</taxon>
        <taxon>Roseomonas</taxon>
    </lineage>
</organism>
<dbReference type="SUPFAM" id="SSF47413">
    <property type="entry name" value="lambda repressor-like DNA-binding domains"/>
    <property type="match status" value="1"/>
</dbReference>
<sequence length="367" mass="39009">MSLARIASTLRLSVTTVSRALGGHGDVAETTRLRVQVEADRIGYRANVSARRLKGGVSDAVAVILPTGPGQLEDAFFLRLLGTIGPRLAAAGLDLLVGAARPGAEEMALYRQLAENRRVDGFLLARTRRQDPRVTYLIDQGLPFVVHGRTAETRPHASVDVDGTVAFRQAVRRLLGFGHRRIGLINAPAAYSFAHHREAGWRDALSEAGLAPGPRAEAEATEENGFRSMQAMLQGGAPPTAVLCATDRLAVGALHAVAASGLRAGQDVSVIGYDNLPVATFTDPPLTSFEPMVDRSAERMVAMLLSLLRGASPDGMAELLDARLIARASDGPAPASQGRRRMPRGDGSGLEGGTKNHGRDRKARLED</sequence>
<dbReference type="Gene3D" id="1.10.260.40">
    <property type="entry name" value="lambda repressor-like DNA-binding domains"/>
    <property type="match status" value="1"/>
</dbReference>
<dbReference type="Proteomes" id="UP000185494">
    <property type="component" value="Chromosome 2"/>
</dbReference>